<dbReference type="InterPro" id="IPR011009">
    <property type="entry name" value="Kinase-like_dom_sf"/>
</dbReference>
<keyword evidence="13" id="KW-1185">Reference proteome</keyword>
<reference evidence="12" key="4">
    <citation type="journal article" date="2015" name="G3 (Bethesda)">
        <title>Genome sequences of three phytopathogenic species of the Magnaporthaceae family of fungi.</title>
        <authorList>
            <person name="Okagaki L.H."/>
            <person name="Nunes C.C."/>
            <person name="Sailsbery J."/>
            <person name="Clay B."/>
            <person name="Brown D."/>
            <person name="John T."/>
            <person name="Oh Y."/>
            <person name="Young N."/>
            <person name="Fitzgerald M."/>
            <person name="Haas B.J."/>
            <person name="Zeng Q."/>
            <person name="Young S."/>
            <person name="Adiconis X."/>
            <person name="Fan L."/>
            <person name="Levin J.Z."/>
            <person name="Mitchell T.K."/>
            <person name="Okubara P.A."/>
            <person name="Farman M.L."/>
            <person name="Kohn L.M."/>
            <person name="Birren B."/>
            <person name="Ma L.-J."/>
            <person name="Dean R.A."/>
        </authorList>
    </citation>
    <scope>NUCLEOTIDE SEQUENCE</scope>
    <source>
        <strain evidence="12">ATCC 64411 / 73-15</strain>
    </source>
</reference>
<dbReference type="Proteomes" id="UP000011715">
    <property type="component" value="Unassembled WGS sequence"/>
</dbReference>
<evidence type="ECO:0000313" key="13">
    <source>
        <dbReference type="Proteomes" id="UP000011715"/>
    </source>
</evidence>
<dbReference type="AlphaFoldDB" id="A0A0C4ECD9"/>
<evidence type="ECO:0000256" key="5">
    <source>
        <dbReference type="ARBA" id="ARBA00022771"/>
    </source>
</evidence>
<comment type="subcellular location">
    <subcellularLocation>
        <location evidence="1 8">Cytoplasm</location>
    </subcellularLocation>
</comment>
<feature type="coiled-coil region" evidence="8">
    <location>
        <begin position="705"/>
        <end position="743"/>
    </location>
</feature>
<dbReference type="Pfam" id="PF18101">
    <property type="entry name" value="Pan3_CK"/>
    <property type="match status" value="1"/>
</dbReference>
<evidence type="ECO:0000256" key="7">
    <source>
        <dbReference type="ARBA" id="ARBA00023054"/>
    </source>
</evidence>
<dbReference type="GO" id="GO:0008143">
    <property type="term" value="F:poly(A) binding"/>
    <property type="evidence" value="ECO:0007669"/>
    <property type="project" value="TreeGrafter"/>
</dbReference>
<evidence type="ECO:0000256" key="9">
    <source>
        <dbReference type="SAM" id="MobiDB-lite"/>
    </source>
</evidence>
<dbReference type="GO" id="GO:0006397">
    <property type="term" value="P:mRNA processing"/>
    <property type="evidence" value="ECO:0007669"/>
    <property type="project" value="UniProtKB-KW"/>
</dbReference>
<comment type="subunit">
    <text evidence="8">Homodimer. Forms a heterotrimer with a catalytic subunit PAN2 to form the poly(A)-nuclease (PAN) deadenylation complex. Interacts (via PAM-2 motif) with poly(A)-binding protein PAB1 (via PABC domain), conferring substrate specificity of the enzyme complex.</text>
</comment>
<keyword evidence="6 8" id="KW-0067">ATP-binding</keyword>
<evidence type="ECO:0000313" key="11">
    <source>
        <dbReference type="EMBL" id="KLU90506.1"/>
    </source>
</evidence>
<dbReference type="SUPFAM" id="SSF56112">
    <property type="entry name" value="Protein kinase-like (PK-like)"/>
    <property type="match status" value="1"/>
</dbReference>
<comment type="similarity">
    <text evidence="8">Belongs to the protein kinase superfamily. PAN3 family.</text>
</comment>
<reference evidence="11" key="3">
    <citation type="submission" date="2011-03" db="EMBL/GenBank/DDBJ databases">
        <title>Annotation of Magnaporthe poae ATCC 64411.</title>
        <authorList>
            <person name="Ma L.-J."/>
            <person name="Dead R."/>
            <person name="Young S.K."/>
            <person name="Zeng Q."/>
            <person name="Gargeya S."/>
            <person name="Fitzgerald M."/>
            <person name="Haas B."/>
            <person name="Abouelleil A."/>
            <person name="Alvarado L."/>
            <person name="Arachchi H.M."/>
            <person name="Berlin A."/>
            <person name="Brown A."/>
            <person name="Chapman S.B."/>
            <person name="Chen Z."/>
            <person name="Dunbar C."/>
            <person name="Freedman E."/>
            <person name="Gearin G."/>
            <person name="Gellesch M."/>
            <person name="Goldberg J."/>
            <person name="Griggs A."/>
            <person name="Gujja S."/>
            <person name="Heiman D."/>
            <person name="Howarth C."/>
            <person name="Larson L."/>
            <person name="Lui A."/>
            <person name="MacDonald P.J.P."/>
            <person name="Mehta T."/>
            <person name="Montmayeur A."/>
            <person name="Murphy C."/>
            <person name="Neiman D."/>
            <person name="Pearson M."/>
            <person name="Priest M."/>
            <person name="Roberts A."/>
            <person name="Saif S."/>
            <person name="Shea T."/>
            <person name="Shenoy N."/>
            <person name="Sisk P."/>
            <person name="Stolte C."/>
            <person name="Sykes S."/>
            <person name="Yandava C."/>
            <person name="Wortman J."/>
            <person name="Nusbaum C."/>
            <person name="Birren B."/>
        </authorList>
    </citation>
    <scope>NUCLEOTIDE SEQUENCE</scope>
    <source>
        <strain evidence="11">ATCC 64411</strain>
    </source>
</reference>
<dbReference type="VEuPathDB" id="FungiDB:MAPG_10359"/>
<feature type="compositionally biased region" description="Basic residues" evidence="9">
    <location>
        <begin position="44"/>
        <end position="55"/>
    </location>
</feature>
<dbReference type="GO" id="GO:0031251">
    <property type="term" value="C:PAN complex"/>
    <property type="evidence" value="ECO:0007669"/>
    <property type="project" value="UniProtKB-UniRule"/>
</dbReference>
<keyword evidence="5" id="KW-0479">Metal-binding</keyword>
<evidence type="ECO:0000256" key="4">
    <source>
        <dbReference type="ARBA" id="ARBA00022741"/>
    </source>
</evidence>
<feature type="region of interest" description="Disordered" evidence="9">
    <location>
        <begin position="245"/>
        <end position="317"/>
    </location>
</feature>
<accession>A0A0C4ECD9</accession>
<dbReference type="Gene3D" id="1.10.510.10">
    <property type="entry name" value="Transferase(Phosphotransferase) domain 1"/>
    <property type="match status" value="1"/>
</dbReference>
<dbReference type="GO" id="GO:0000932">
    <property type="term" value="C:P-body"/>
    <property type="evidence" value="ECO:0007669"/>
    <property type="project" value="TreeGrafter"/>
</dbReference>
<evidence type="ECO:0000259" key="10">
    <source>
        <dbReference type="Pfam" id="PF18101"/>
    </source>
</evidence>
<evidence type="ECO:0000256" key="1">
    <source>
        <dbReference type="ARBA" id="ARBA00004496"/>
    </source>
</evidence>
<feature type="compositionally biased region" description="Basic and acidic residues" evidence="9">
    <location>
        <begin position="1"/>
        <end position="13"/>
    </location>
</feature>
<reference evidence="12" key="5">
    <citation type="submission" date="2015-06" db="UniProtKB">
        <authorList>
            <consortium name="EnsemblFungi"/>
        </authorList>
    </citation>
    <scope>IDENTIFICATION</scope>
    <source>
        <strain evidence="12">ATCC 64411</strain>
    </source>
</reference>
<dbReference type="EMBL" id="GL876975">
    <property type="protein sequence ID" value="KLU90506.1"/>
    <property type="molecule type" value="Genomic_DNA"/>
</dbReference>
<dbReference type="Gene3D" id="1.20.5.5160">
    <property type="match status" value="1"/>
</dbReference>
<evidence type="ECO:0000256" key="2">
    <source>
        <dbReference type="ARBA" id="ARBA00022490"/>
    </source>
</evidence>
<dbReference type="PANTHER" id="PTHR12272:SF11">
    <property type="entry name" value="PAN2-PAN3 DEADENYLATION COMPLEX SUBUNIT PAN3"/>
    <property type="match status" value="1"/>
</dbReference>
<feature type="domain" description="Pan3 C-terminal knob" evidence="10">
    <location>
        <begin position="696"/>
        <end position="833"/>
    </location>
</feature>
<dbReference type="GO" id="GO:0005524">
    <property type="term" value="F:ATP binding"/>
    <property type="evidence" value="ECO:0007669"/>
    <property type="project" value="UniProtKB-UniRule"/>
</dbReference>
<protein>
    <recommendedName>
        <fullName evidence="8">PAN2-PAN3 deadenylation complex subunit PAN3</fullName>
    </recommendedName>
    <alternativeName>
        <fullName evidence="8">PAB1P-dependent poly(A)-specific ribonuclease</fullName>
    </alternativeName>
    <alternativeName>
        <fullName evidence="8">Poly(A)-nuclease deadenylation complex subunit 3</fullName>
        <shortName evidence="8">PAN deadenylation complex subunit 3</shortName>
    </alternativeName>
</protein>
<reference evidence="13" key="1">
    <citation type="submission" date="2010-05" db="EMBL/GenBank/DDBJ databases">
        <title>The genome sequence of Magnaporthe poae strain ATCC 64411.</title>
        <authorList>
            <person name="Ma L.-J."/>
            <person name="Dead R."/>
            <person name="Young S."/>
            <person name="Zeng Q."/>
            <person name="Koehrsen M."/>
            <person name="Alvarado L."/>
            <person name="Berlin A."/>
            <person name="Chapman S.B."/>
            <person name="Chen Z."/>
            <person name="Freedman E."/>
            <person name="Gellesch M."/>
            <person name="Goldberg J."/>
            <person name="Griggs A."/>
            <person name="Gujja S."/>
            <person name="Heilman E.R."/>
            <person name="Heiman D."/>
            <person name="Hepburn T."/>
            <person name="Howarth C."/>
            <person name="Jen D."/>
            <person name="Larson L."/>
            <person name="Mehta T."/>
            <person name="Neiman D."/>
            <person name="Pearson M."/>
            <person name="Roberts A."/>
            <person name="Saif S."/>
            <person name="Shea T."/>
            <person name="Shenoy N."/>
            <person name="Sisk P."/>
            <person name="Stolte C."/>
            <person name="Sykes S."/>
            <person name="Walk T."/>
            <person name="White J."/>
            <person name="Yandava C."/>
            <person name="Haas B."/>
            <person name="Nusbaum C."/>
            <person name="Birren B."/>
        </authorList>
    </citation>
    <scope>NUCLEOTIDE SEQUENCE [LARGE SCALE GENOMIC DNA]</scope>
    <source>
        <strain evidence="13">ATCC 64411 / 73-15</strain>
    </source>
</reference>
<feature type="compositionally biased region" description="Polar residues" evidence="9">
    <location>
        <begin position="94"/>
        <end position="103"/>
    </location>
</feature>
<dbReference type="EMBL" id="ADBL01002319">
    <property type="status" value="NOT_ANNOTATED_CDS"/>
    <property type="molecule type" value="Genomic_DNA"/>
</dbReference>
<feature type="compositionally biased region" description="Polar residues" evidence="9">
    <location>
        <begin position="56"/>
        <end position="65"/>
    </location>
</feature>
<comment type="caution">
    <text evidence="8">Lacks conserved residue(s) required for the propagation of feature annotation.</text>
</comment>
<feature type="binding site" evidence="8">
    <location>
        <begin position="604"/>
        <end position="605"/>
    </location>
    <ligand>
        <name>ATP</name>
        <dbReference type="ChEBI" id="CHEBI:30616"/>
    </ligand>
</feature>
<keyword evidence="3 8" id="KW-0507">mRNA processing</keyword>
<dbReference type="Gene3D" id="1.10.287.3700">
    <property type="match status" value="1"/>
</dbReference>
<comment type="domain">
    <text evidence="8">Contains a pseudokinase domain. The protein kinase domain is predicted to be catalytically inactive because some of the residues important for catalytic activity are substituted and it lacks the equivalent of the binding site for a peptide substrate. However, it has retained an ATP-binding site and ATP-binding is required for mRNA degradation, stimulating the activity of the PAN2 nuclease in vitro. The nucleotide-binding site is juxtaposed to the RNase active site of PAN2 in the complex and may actually bind nucleosides of a poly(A) RNA rather than ATP, feeding the poly(A)-tail to the active site of the deadenylase and thus increasing the efficiency with which this distributive enzyme degrades oligo(A) RNAs.</text>
</comment>
<dbReference type="HAMAP" id="MF_03181">
    <property type="entry name" value="PAN3"/>
    <property type="match status" value="1"/>
</dbReference>
<dbReference type="GO" id="GO:0000289">
    <property type="term" value="P:nuclear-transcribed mRNA poly(A) tail shortening"/>
    <property type="evidence" value="ECO:0007669"/>
    <property type="project" value="UniProtKB-UniRule"/>
</dbReference>
<dbReference type="GO" id="GO:0008270">
    <property type="term" value="F:zinc ion binding"/>
    <property type="evidence" value="ECO:0007669"/>
    <property type="project" value="UniProtKB-KW"/>
</dbReference>
<dbReference type="PANTHER" id="PTHR12272">
    <property type="entry name" value="DEADENYLATION COMPLEX SUBUNIT PAN3"/>
    <property type="match status" value="1"/>
</dbReference>
<feature type="binding site" evidence="8">
    <location>
        <position position="496"/>
    </location>
    <ligand>
        <name>ATP</name>
        <dbReference type="ChEBI" id="CHEBI:30616"/>
    </ligand>
</feature>
<feature type="binding site" evidence="8">
    <location>
        <begin position="545"/>
        <end position="552"/>
    </location>
    <ligand>
        <name>ATP</name>
        <dbReference type="ChEBI" id="CHEBI:30616"/>
    </ligand>
</feature>
<dbReference type="STRING" id="644358.A0A0C4ECD9"/>
<evidence type="ECO:0000256" key="3">
    <source>
        <dbReference type="ARBA" id="ARBA00022664"/>
    </source>
</evidence>
<feature type="compositionally biased region" description="Polar residues" evidence="9">
    <location>
        <begin position="287"/>
        <end position="302"/>
    </location>
</feature>
<dbReference type="eggNOG" id="KOG3741">
    <property type="taxonomic scope" value="Eukaryota"/>
</dbReference>
<feature type="compositionally biased region" description="Low complexity" evidence="9">
    <location>
        <begin position="69"/>
        <end position="82"/>
    </location>
</feature>
<reference evidence="11" key="2">
    <citation type="submission" date="2010-05" db="EMBL/GenBank/DDBJ databases">
        <title>The Genome Sequence of Magnaporthe poae strain ATCC 64411.</title>
        <authorList>
            <consortium name="The Broad Institute Genome Sequencing Platform"/>
            <consortium name="Broad Institute Genome Sequencing Center for Infectious Disease"/>
            <person name="Ma L.-J."/>
            <person name="Dead R."/>
            <person name="Young S."/>
            <person name="Zeng Q."/>
            <person name="Koehrsen M."/>
            <person name="Alvarado L."/>
            <person name="Berlin A."/>
            <person name="Chapman S.B."/>
            <person name="Chen Z."/>
            <person name="Freedman E."/>
            <person name="Gellesch M."/>
            <person name="Goldberg J."/>
            <person name="Griggs A."/>
            <person name="Gujja S."/>
            <person name="Heilman E.R."/>
            <person name="Heiman D."/>
            <person name="Hepburn T."/>
            <person name="Howarth C."/>
            <person name="Jen D."/>
            <person name="Larson L."/>
            <person name="Mehta T."/>
            <person name="Neiman D."/>
            <person name="Pearson M."/>
            <person name="Roberts A."/>
            <person name="Saif S."/>
            <person name="Shea T."/>
            <person name="Shenoy N."/>
            <person name="Sisk P."/>
            <person name="Stolte C."/>
            <person name="Sykes S."/>
            <person name="Walk T."/>
            <person name="White J."/>
            <person name="Yandava C."/>
            <person name="Haas B."/>
            <person name="Nusbaum C."/>
            <person name="Birren B."/>
        </authorList>
    </citation>
    <scope>NUCLEOTIDE SEQUENCE</scope>
    <source>
        <strain evidence="11">ATCC 64411</strain>
    </source>
</reference>
<organism evidence="12 13">
    <name type="scientific">Magnaporthiopsis poae (strain ATCC 64411 / 73-15)</name>
    <name type="common">Kentucky bluegrass fungus</name>
    <name type="synonym">Magnaporthe poae</name>
    <dbReference type="NCBI Taxonomy" id="644358"/>
    <lineage>
        <taxon>Eukaryota</taxon>
        <taxon>Fungi</taxon>
        <taxon>Dikarya</taxon>
        <taxon>Ascomycota</taxon>
        <taxon>Pezizomycotina</taxon>
        <taxon>Sordariomycetes</taxon>
        <taxon>Sordariomycetidae</taxon>
        <taxon>Magnaporthales</taxon>
        <taxon>Magnaporthaceae</taxon>
        <taxon>Magnaporthiopsis</taxon>
    </lineage>
</organism>
<name>A0A0C4ECD9_MAGP6</name>
<comment type="domain">
    <text evidence="8">The N-terminal zinc finger binds to poly(A) RNA.</text>
</comment>
<dbReference type="FunFam" id="1.10.287.3700:FF:000001">
    <property type="entry name" value="PAN2-PAN3 deadenylation complex subunit PAN3"/>
    <property type="match status" value="1"/>
</dbReference>
<feature type="compositionally biased region" description="Polar residues" evidence="9">
    <location>
        <begin position="181"/>
        <end position="195"/>
    </location>
</feature>
<keyword evidence="7 8" id="KW-0175">Coiled coil</keyword>
<evidence type="ECO:0000256" key="8">
    <source>
        <dbReference type="HAMAP-Rule" id="MF_03181"/>
    </source>
</evidence>
<feature type="region of interest" description="Disordered" evidence="9">
    <location>
        <begin position="1"/>
        <end position="232"/>
    </location>
</feature>
<evidence type="ECO:0000256" key="6">
    <source>
        <dbReference type="ARBA" id="ARBA00022840"/>
    </source>
</evidence>
<dbReference type="InterPro" id="IPR041332">
    <property type="entry name" value="Pan3_CK"/>
</dbReference>
<evidence type="ECO:0000313" key="12">
    <source>
        <dbReference type="EnsemblFungi" id="MAPG_10359T0"/>
    </source>
</evidence>
<comment type="domain">
    <text evidence="8">The pseudokinase domain, the coiled-coil (CC), and C-terminal knob domain (CK) form a structural unit (PKC) that forms an extensive high-affinity interaction surface for PAN2.</text>
</comment>
<feature type="region of interest" description="Knob domain" evidence="8">
    <location>
        <begin position="744"/>
        <end position="851"/>
    </location>
</feature>
<feature type="compositionally biased region" description="Low complexity" evidence="9">
    <location>
        <begin position="245"/>
        <end position="268"/>
    </location>
</feature>
<sequence length="851" mass="93830">MTPERLHSLHEVQTEPAASLAWRLPPSETPTPNSEPRGPARIPNQKRRYRWRLPRRSTTVRSGSTELALPGGTTTTSPSLSGHEPIRGAKFQRSFGNRRSASYSDPLVAESPGGSRSGVAADEPPDPISNPTVARPARRPLPWPGSPDQPWRDQPWRRMASSEAELPSPLSPPVTERRPSVVSSPRHTLYSSLTLPSRHLSPHAPAFAPRSRHGTRSCEGPGWFPQCTDNEDRSTKKTLNVESAPFTPAAAQQPAKKTFSSSHAASAAVFTPRASGRHPVATRGSEGDTSSSRGSPAATPSVTPHPPEVEIPSVTTTPSAFSNVGSIREFTPQNYDIGTNGVATVQDAGLNYDPFTLGPVASALPTPQYNPYANDHAGLVSHGGAFYPGGQSGFSAPLQPQYHLYAPVGPYKDDLQPWQRSTYDFFMPEKLREDIQKKSHAALQVMPLATQLPQLANYHSLVPLDKIARKTSGMFSYTSWVYKAVSSKTGRMYCLRRLEGFKVSNENILRPVKEWKKISNGNIVTLHDAFTNRAFGDSSLIFSQDYHPLSETLAEHHFPSAQKGQFRNPVPATESILWSYIVQISNALRAIHSANLAARCVDLGKIILTDKNRIRLSACGILDVVNFENPKPLADLQQEDFVAFGKVIVALATHTLPIGLNLPTAVEQMGRNHSMALKETVLWLLNPPQPGASKTVDNLLTGINHHLATAFDQQQRQSDALYSELYREVENGRAARLMMKLGVINERLEFEGDPRWSENGDRYMIKLFRDFVFHQVDSQGQPVLDMGHMLRCLAKLDAGVDERIRLTSRDSDTDFIVSYKDLARAINSAFGDLAKGRSQGHPPHQGLRERY</sequence>
<keyword evidence="4 8" id="KW-0547">Nucleotide-binding</keyword>
<dbReference type="EnsemblFungi" id="MAPG_10359T0">
    <property type="protein sequence ID" value="MAPG_10359T0"/>
    <property type="gene ID" value="MAPG_10359"/>
</dbReference>
<dbReference type="InterPro" id="IPR030844">
    <property type="entry name" value="PAN3"/>
</dbReference>
<keyword evidence="2 8" id="KW-0963">Cytoplasm</keyword>
<proteinExistence type="inferred from homology"/>
<gene>
    <name evidence="8" type="primary">PAN3</name>
    <name evidence="11" type="ORF">MAPG_10359</name>
</gene>
<dbReference type="OrthoDB" id="204958at2759"/>
<keyword evidence="5" id="KW-0863">Zinc-finger</keyword>
<keyword evidence="5" id="KW-0862">Zinc</keyword>
<comment type="function">
    <text evidence="8">Regulatory subunit of the poly(A)-nuclease (PAN) deadenylation complex, one of two cytoplasmic mRNA deadenylases involved in mRNA turnover. PAN specifically shortens poly(A) tails of RNA and the activity is stimulated by poly(A)-binding protein PAB1. PAN deadenylation is followed by rapid degradation of the shortened mRNA tails by the CCR4-NOT complex. Deadenylated mRNAs are then degraded by two alternative mechanisms, namely exosome-mediated 3'-5' exonucleolytic degradation, or deadenlyation-dependent mRNA decaping and subsequent 5'-3' exonucleolytic degradation by XRN1. May also be involved in post-transcriptional maturation of mRNA poly(A) tails. PAN3 acts as a positive regulator for PAN activity, recruiting the catalytic subunit PAN2 to mRNA via its interaction with RNA and with PAB1.</text>
</comment>